<feature type="coiled-coil region" evidence="1">
    <location>
        <begin position="450"/>
        <end position="477"/>
    </location>
</feature>
<keyword evidence="1" id="KW-0175">Coiled coil</keyword>
<sequence length="632" mass="69640">MASEQELKKIQSPNLMRQAASLSNTKVEPTRSPPIQLGAAQNKASPNIVRHGLKVSFFFDGTGNNLEADYATREHSNVARLFRLHIQSDSGDVAVGYYIPGLGTRFKDINDPGGTTSGLAFGGGGEDRLDWAMKKLKSHVSQSKGRPVHVALFGFSRGAALARAFARRIADRCVKAAGGGWKFQHDRTHAPLHLYFMGLFDTVASVGAPMGTNNLQSIDLTTGVINLEQALRARSAYGSTLSDIAFARDGAPGADPASGLANGHMSWADDLRIPAMVEDCVHMIAAHEIRNSFPVDSLLQGKGYPKNCREMVYPGAHSDVGGGYRKGEGARSPLPGSFLSLIPLRHMRNEALRAGVPLETELPMPLKEDFAEDPASKVAFEVLCRRFDLYMKKVGKTAGSLGSVMLAHMQVYLQWRFARAASDERARGSYGPTRDRPMINQFEPIWRKEEKALKKTVDALEKEYKDAQATARILLESRATVMPQGRKEFEFQSRLAEQKRDEFLSQKSRYDTLPGADESFSRNSRIYDRQLIADANELQALAKKKGRNELRPHYFALLFAYEAEFERKQGMRNEELTAFFDTYVHDSLAGFAKDATLPSDPRVIYTGGDDKLRYAANQPGRPGLGASATATG</sequence>
<evidence type="ECO:0000256" key="2">
    <source>
        <dbReference type="SAM" id="MobiDB-lite"/>
    </source>
</evidence>
<evidence type="ECO:0000313" key="4">
    <source>
        <dbReference type="EMBL" id="ATB29935.1"/>
    </source>
</evidence>
<gene>
    <name evidence="4" type="ORF">MEBOL_003390</name>
</gene>
<dbReference type="InterPro" id="IPR029058">
    <property type="entry name" value="AB_hydrolase_fold"/>
</dbReference>
<dbReference type="OrthoDB" id="4378831at2"/>
<evidence type="ECO:0000256" key="1">
    <source>
        <dbReference type="SAM" id="Coils"/>
    </source>
</evidence>
<evidence type="ECO:0000313" key="5">
    <source>
        <dbReference type="Proteomes" id="UP000217289"/>
    </source>
</evidence>
<protein>
    <recommendedName>
        <fullName evidence="3">T6SS Phospholipase effector Tle1-like catalytic domain-containing protein</fullName>
    </recommendedName>
</protein>
<proteinExistence type="predicted"/>
<dbReference type="EMBL" id="CP022163">
    <property type="protein sequence ID" value="ATB29935.1"/>
    <property type="molecule type" value="Genomic_DNA"/>
</dbReference>
<feature type="region of interest" description="Disordered" evidence="2">
    <location>
        <begin position="20"/>
        <end position="42"/>
    </location>
</feature>
<dbReference type="KEGG" id="mbd:MEBOL_003390"/>
<feature type="domain" description="T6SS Phospholipase effector Tle1-like catalytic" evidence="3">
    <location>
        <begin position="58"/>
        <end position="170"/>
    </location>
</feature>
<dbReference type="PANTHER" id="PTHR33840:SF1">
    <property type="entry name" value="TLE1 PHOSPHOLIPASE DOMAIN-CONTAINING PROTEIN"/>
    <property type="match status" value="1"/>
</dbReference>
<dbReference type="AlphaFoldDB" id="A0A250IDT3"/>
<name>A0A250IDT3_9BACT</name>
<organism evidence="4 5">
    <name type="scientific">Melittangium boletus DSM 14713</name>
    <dbReference type="NCBI Taxonomy" id="1294270"/>
    <lineage>
        <taxon>Bacteria</taxon>
        <taxon>Pseudomonadati</taxon>
        <taxon>Myxococcota</taxon>
        <taxon>Myxococcia</taxon>
        <taxon>Myxococcales</taxon>
        <taxon>Cystobacterineae</taxon>
        <taxon>Archangiaceae</taxon>
        <taxon>Melittangium</taxon>
    </lineage>
</organism>
<dbReference type="InterPro" id="IPR018712">
    <property type="entry name" value="Tle1-like_cat"/>
</dbReference>
<dbReference type="Proteomes" id="UP000217289">
    <property type="component" value="Chromosome"/>
</dbReference>
<accession>A0A250IDT3</accession>
<dbReference type="RefSeq" id="WP_095978443.1">
    <property type="nucleotide sequence ID" value="NZ_CP022163.1"/>
</dbReference>
<dbReference type="PANTHER" id="PTHR33840">
    <property type="match status" value="1"/>
</dbReference>
<evidence type="ECO:0000259" key="3">
    <source>
        <dbReference type="Pfam" id="PF09994"/>
    </source>
</evidence>
<keyword evidence="5" id="KW-1185">Reference proteome</keyword>
<dbReference type="Pfam" id="PF09994">
    <property type="entry name" value="T6SS_Tle1-like_cat"/>
    <property type="match status" value="2"/>
</dbReference>
<dbReference type="SUPFAM" id="SSF53474">
    <property type="entry name" value="alpha/beta-Hydrolases"/>
    <property type="match status" value="1"/>
</dbReference>
<reference evidence="4 5" key="1">
    <citation type="submission" date="2017-06" db="EMBL/GenBank/DDBJ databases">
        <authorList>
            <person name="Kim H.J."/>
            <person name="Triplett B.A."/>
        </authorList>
    </citation>
    <scope>NUCLEOTIDE SEQUENCE [LARGE SCALE GENOMIC DNA]</scope>
    <source>
        <strain evidence="4 5">DSM 14713</strain>
    </source>
</reference>
<feature type="domain" description="T6SS Phospholipase effector Tle1-like catalytic" evidence="3">
    <location>
        <begin position="182"/>
        <end position="349"/>
    </location>
</feature>